<dbReference type="AlphaFoldDB" id="A0A0F9ASQ7"/>
<dbReference type="InterPro" id="IPR004155">
    <property type="entry name" value="PBS_lyase_HEAT"/>
</dbReference>
<proteinExistence type="predicted"/>
<reference evidence="1" key="1">
    <citation type="journal article" date="2015" name="Nature">
        <title>Complex archaea that bridge the gap between prokaryotes and eukaryotes.</title>
        <authorList>
            <person name="Spang A."/>
            <person name="Saw J.H."/>
            <person name="Jorgensen S.L."/>
            <person name="Zaremba-Niedzwiedzka K."/>
            <person name="Martijn J."/>
            <person name="Lind A.E."/>
            <person name="van Eijk R."/>
            <person name="Schleper C."/>
            <person name="Guy L."/>
            <person name="Ettema T.J."/>
        </authorList>
    </citation>
    <scope>NUCLEOTIDE SEQUENCE</scope>
</reference>
<dbReference type="InterPro" id="IPR011989">
    <property type="entry name" value="ARM-like"/>
</dbReference>
<dbReference type="SMART" id="SM00567">
    <property type="entry name" value="EZ_HEAT"/>
    <property type="match status" value="7"/>
</dbReference>
<dbReference type="InterPro" id="IPR016024">
    <property type="entry name" value="ARM-type_fold"/>
</dbReference>
<dbReference type="PANTHER" id="PTHR12697">
    <property type="entry name" value="PBS LYASE HEAT-LIKE PROTEIN"/>
    <property type="match status" value="1"/>
</dbReference>
<dbReference type="Gene3D" id="1.25.10.10">
    <property type="entry name" value="Leucine-rich Repeat Variant"/>
    <property type="match status" value="2"/>
</dbReference>
<dbReference type="Pfam" id="PF13646">
    <property type="entry name" value="HEAT_2"/>
    <property type="match status" value="2"/>
</dbReference>
<accession>A0A0F9ASQ7</accession>
<comment type="caution">
    <text evidence="1">The sequence shown here is derived from an EMBL/GenBank/DDBJ whole genome shotgun (WGS) entry which is preliminary data.</text>
</comment>
<dbReference type="PANTHER" id="PTHR12697:SF5">
    <property type="entry name" value="DEOXYHYPUSINE HYDROXYLASE"/>
    <property type="match status" value="1"/>
</dbReference>
<evidence type="ECO:0000313" key="1">
    <source>
        <dbReference type="EMBL" id="KKK81464.1"/>
    </source>
</evidence>
<dbReference type="SUPFAM" id="SSF48371">
    <property type="entry name" value="ARM repeat"/>
    <property type="match status" value="1"/>
</dbReference>
<feature type="non-terminal residue" evidence="1">
    <location>
        <position position="1"/>
    </location>
</feature>
<dbReference type="EMBL" id="LAZR01053111">
    <property type="protein sequence ID" value="KKK81464.1"/>
    <property type="molecule type" value="Genomic_DNA"/>
</dbReference>
<protein>
    <recommendedName>
        <fullName evidence="2">HEAT repeat domain-containing protein</fullName>
    </recommendedName>
</protein>
<organism evidence="1">
    <name type="scientific">marine sediment metagenome</name>
    <dbReference type="NCBI Taxonomy" id="412755"/>
    <lineage>
        <taxon>unclassified sequences</taxon>
        <taxon>metagenomes</taxon>
        <taxon>ecological metagenomes</taxon>
    </lineage>
</organism>
<sequence length="393" mass="41175">DLTGELKDPNSPMLAELGMLVASGAGGADPAILARAVISENEEVRKAAAMALFDSYGQPRIDLRSSTAAQAAVGDLVKALGHPTAEIRLNAVRALVGFKAEPPEQMIPLMLDPDQSVRGAVGDAMRGTARSWDSADGAAKMLPAILKAVKGPDQGVRKAALKMLESVRSPAAVDTMISLLRDSDVEVVEAAARALSAMRAEKAVDQMLKILANPKAAGREKVAQILYHLAGADSIPGLVKLLTSGDDLAASTAARILARLKDPKAVAPLLKALQADSLDTRVAAAHALGKLGDKRAVEPLIKLVEELLGRLKAEVAKEGDRILDISLKTGLVCESLGLLGDQRAVPVLQKAFRFGRPMGRAFRMERFARAALLQLEKTKTDPSPGAAPASPGG</sequence>
<name>A0A0F9ASQ7_9ZZZZ</name>
<dbReference type="GO" id="GO:0016491">
    <property type="term" value="F:oxidoreductase activity"/>
    <property type="evidence" value="ECO:0007669"/>
    <property type="project" value="TreeGrafter"/>
</dbReference>
<evidence type="ECO:0008006" key="2">
    <source>
        <dbReference type="Google" id="ProtNLM"/>
    </source>
</evidence>
<gene>
    <name evidence="1" type="ORF">LCGC14_2813180</name>
</gene>